<comment type="similarity">
    <text evidence="2">Belongs to the VirD4/TraG family.</text>
</comment>
<evidence type="ECO:0000256" key="3">
    <source>
        <dbReference type="ARBA" id="ARBA00022475"/>
    </source>
</evidence>
<dbReference type="Proteomes" id="UP000215377">
    <property type="component" value="Unassembled WGS sequence"/>
</dbReference>
<dbReference type="Gene3D" id="3.40.50.300">
    <property type="entry name" value="P-loop containing nucleotide triphosphate hydrolases"/>
    <property type="match status" value="1"/>
</dbReference>
<sequence>MLQQTGTSLFLGYHAGQPLWYDRPGGLLLIGGARSGKLRDVLAYNLCSGIFTRGSMLALDLKGELAAISQDQTPDNKHCHYWNPLGLHGIAQDRVNPVDYLRKSSPSLFADVKLFAEGLVPSSGAPQSAFFEQRAREYIEAISLTLVMLNGQLDLPSLYETINLIPGNTPAWRDFAYEMYRSGIPLVARVEEEIATSREDSSGGYRGIMGELFNAVACLSDPVLRESVSPPFDFSLEDLCRSDQFSQFYMMCPAELVGAYAPVIKAIFTGAMIYKARKPDAPAQTWILDECAQLKGFSLVPRMFTYGAGMGIRPWAVFQSLKQMDDLAPGARDIVTSSAGCQSYFSLRDVLSSRTISEMLGVQTFQWTDPVRQGRARLDQARLLGNLFSGADPFDLIPQLMQKRLESQWQTRQRRPLRTTDEVLNLPENRQFIFADGLPGAVLAERAPYFDQPFMAGRYHPNPYHPPYDRVSVTTNTGRKEMRPVIRQAVPDRFAHLPQYRGGTWSHIGGQRDA</sequence>
<dbReference type="EMBL" id="AQQR01000026">
    <property type="protein sequence ID" value="OWU67820.1"/>
    <property type="molecule type" value="Genomic_DNA"/>
</dbReference>
<evidence type="ECO:0000256" key="2">
    <source>
        <dbReference type="ARBA" id="ARBA00008806"/>
    </source>
</evidence>
<evidence type="ECO:0000256" key="6">
    <source>
        <dbReference type="ARBA" id="ARBA00023136"/>
    </source>
</evidence>
<dbReference type="GO" id="GO:0005886">
    <property type="term" value="C:plasma membrane"/>
    <property type="evidence" value="ECO:0007669"/>
    <property type="project" value="UniProtKB-SubCell"/>
</dbReference>
<keyword evidence="8" id="KW-1185">Reference proteome</keyword>
<evidence type="ECO:0000256" key="5">
    <source>
        <dbReference type="ARBA" id="ARBA00022989"/>
    </source>
</evidence>
<evidence type="ECO:0000313" key="7">
    <source>
        <dbReference type="EMBL" id="OWU67820.1"/>
    </source>
</evidence>
<accession>A0A225NBF5</accession>
<gene>
    <name evidence="7" type="ORF">ATO3_25670</name>
</gene>
<comment type="caution">
    <text evidence="7">The sequence shown here is derived from an EMBL/GenBank/DDBJ whole genome shotgun (WGS) entry which is preliminary data.</text>
</comment>
<dbReference type="Pfam" id="PF02534">
    <property type="entry name" value="T4SS-DNA_transf"/>
    <property type="match status" value="1"/>
</dbReference>
<keyword evidence="5" id="KW-1133">Transmembrane helix</keyword>
<name>A0A225NBF5_9RHOB</name>
<evidence type="ECO:0008006" key="9">
    <source>
        <dbReference type="Google" id="ProtNLM"/>
    </source>
</evidence>
<evidence type="ECO:0000256" key="1">
    <source>
        <dbReference type="ARBA" id="ARBA00004651"/>
    </source>
</evidence>
<keyword evidence="6" id="KW-0472">Membrane</keyword>
<evidence type="ECO:0000313" key="8">
    <source>
        <dbReference type="Proteomes" id="UP000215377"/>
    </source>
</evidence>
<comment type="subcellular location">
    <subcellularLocation>
        <location evidence="1">Cell membrane</location>
        <topology evidence="1">Multi-pass membrane protein</topology>
    </subcellularLocation>
</comment>
<dbReference type="SUPFAM" id="SSF52540">
    <property type="entry name" value="P-loop containing nucleoside triphosphate hydrolases"/>
    <property type="match status" value="1"/>
</dbReference>
<dbReference type="PANTHER" id="PTHR37937">
    <property type="entry name" value="CONJUGATIVE TRANSFER: DNA TRANSPORT"/>
    <property type="match status" value="1"/>
</dbReference>
<proteinExistence type="inferred from homology"/>
<evidence type="ECO:0000256" key="4">
    <source>
        <dbReference type="ARBA" id="ARBA00022692"/>
    </source>
</evidence>
<dbReference type="AlphaFoldDB" id="A0A225NBF5"/>
<protein>
    <recommendedName>
        <fullName evidence="9">Type IV secretion system protein VirD4</fullName>
    </recommendedName>
</protein>
<dbReference type="InterPro" id="IPR003688">
    <property type="entry name" value="TraG/VirD4"/>
</dbReference>
<reference evidence="7 8" key="1">
    <citation type="submission" date="2013-04" db="EMBL/GenBank/DDBJ databases">
        <title>Oceanicola sp. 22II1-22F33 Genome Sequencing.</title>
        <authorList>
            <person name="Lai Q."/>
            <person name="Li G."/>
            <person name="Shao Z."/>
        </authorList>
    </citation>
    <scope>NUCLEOTIDE SEQUENCE [LARGE SCALE GENOMIC DNA]</scope>
    <source>
        <strain evidence="7 8">22II1-22F33</strain>
    </source>
</reference>
<keyword evidence="3" id="KW-1003">Cell membrane</keyword>
<dbReference type="InterPro" id="IPR051539">
    <property type="entry name" value="T4SS-coupling_protein"/>
</dbReference>
<dbReference type="InterPro" id="IPR027417">
    <property type="entry name" value="P-loop_NTPase"/>
</dbReference>
<organism evidence="7 8">
    <name type="scientific">Marinibacterium profundimaris</name>
    <dbReference type="NCBI Taxonomy" id="1679460"/>
    <lineage>
        <taxon>Bacteria</taxon>
        <taxon>Pseudomonadati</taxon>
        <taxon>Pseudomonadota</taxon>
        <taxon>Alphaproteobacteria</taxon>
        <taxon>Rhodobacterales</taxon>
        <taxon>Paracoccaceae</taxon>
        <taxon>Marinibacterium</taxon>
    </lineage>
</organism>
<dbReference type="PANTHER" id="PTHR37937:SF1">
    <property type="entry name" value="CONJUGATIVE TRANSFER: DNA TRANSPORT"/>
    <property type="match status" value="1"/>
</dbReference>
<keyword evidence="4" id="KW-0812">Transmembrane</keyword>